<organism evidence="4 5">
    <name type="scientific">Tilletia horrida</name>
    <dbReference type="NCBI Taxonomy" id="155126"/>
    <lineage>
        <taxon>Eukaryota</taxon>
        <taxon>Fungi</taxon>
        <taxon>Dikarya</taxon>
        <taxon>Basidiomycota</taxon>
        <taxon>Ustilaginomycotina</taxon>
        <taxon>Exobasidiomycetes</taxon>
        <taxon>Tilletiales</taxon>
        <taxon>Tilletiaceae</taxon>
        <taxon>Tilletia</taxon>
    </lineage>
</organism>
<protein>
    <recommendedName>
        <fullName evidence="6">Oxysterol-binding protein</fullName>
    </recommendedName>
</protein>
<reference evidence="4" key="1">
    <citation type="journal article" date="2023" name="PhytoFront">
        <title>Draft Genome Resources of Seven Strains of Tilletia horrida, Causal Agent of Kernel Smut of Rice.</title>
        <authorList>
            <person name="Khanal S."/>
            <person name="Antony Babu S."/>
            <person name="Zhou X.G."/>
        </authorList>
    </citation>
    <scope>NUCLEOTIDE SEQUENCE</scope>
    <source>
        <strain evidence="4">TX3</strain>
    </source>
</reference>
<dbReference type="PROSITE" id="PS01013">
    <property type="entry name" value="OSBP"/>
    <property type="match status" value="1"/>
</dbReference>
<dbReference type="GO" id="GO:0016020">
    <property type="term" value="C:membrane"/>
    <property type="evidence" value="ECO:0007669"/>
    <property type="project" value="TreeGrafter"/>
</dbReference>
<dbReference type="Proteomes" id="UP001176521">
    <property type="component" value="Unassembled WGS sequence"/>
</dbReference>
<dbReference type="AlphaFoldDB" id="A0AAN6GES9"/>
<sequence length="576" mass="62936">MTDSAAEKTLQQQQQQQLMNGNDDHHEHEHGHLDGDDGGAPESELPPQDSKEASSEQGKIRTLLSVLLGVKDLASQRFSLPANLLHPQANLDYWCYFDRPDLFAVIPEMEDPLDRMLAVVRYAFSKELKFYDGKIVKPFNSVLGEHFRCHWELALPMFDPKQGGLVPVEGLRQETAKPLPVPSLRAKAAAAGAEANGSKNSSVNGHASTDSNNTTAKKGLSRLLSTRKGTSSTSSHNSTPNGDASAVSSEAQTRSGPSSSASSISSAGASTAVAAAHLTQRNERKVVQLVEQTSHHPPISCFMVVTDGIEAYGVDQLSARFTGSSVKIGPGQFAKGVFLKLKEGAKGGSEGEEYQATHATASLNGILRGSLWLSVADQSYITCRGGSRVGPRLRAIIEYKDESWVGRAKYALQGIIYEYDPETEGEDIKEKHRKIADVKPERVRVHIAGSWKGLITYELVAAPDAPAPALAGPQTLIDMADLVPLPKQVRPLEEHEPLESRRVWSKVIDAIHAKDFSRATKEKQIVEQRQRDEAAERKKNNVEHEPQFFEKEYSDGRPTLTQKGREVIDGMLRSAA</sequence>
<dbReference type="EMBL" id="JAPDMQ010000096">
    <property type="protein sequence ID" value="KAK0535434.1"/>
    <property type="molecule type" value="Genomic_DNA"/>
</dbReference>
<proteinExistence type="inferred from homology"/>
<feature type="region of interest" description="Disordered" evidence="3">
    <location>
        <begin position="1"/>
        <end position="57"/>
    </location>
</feature>
<dbReference type="PANTHER" id="PTHR10972">
    <property type="entry name" value="OXYSTEROL-BINDING PROTEIN-RELATED"/>
    <property type="match status" value="1"/>
</dbReference>
<dbReference type="GO" id="GO:0032934">
    <property type="term" value="F:sterol binding"/>
    <property type="evidence" value="ECO:0007669"/>
    <property type="project" value="TreeGrafter"/>
</dbReference>
<evidence type="ECO:0008006" key="6">
    <source>
        <dbReference type="Google" id="ProtNLM"/>
    </source>
</evidence>
<keyword evidence="5" id="KW-1185">Reference proteome</keyword>
<evidence type="ECO:0000313" key="4">
    <source>
        <dbReference type="EMBL" id="KAK0535434.1"/>
    </source>
</evidence>
<evidence type="ECO:0000256" key="2">
    <source>
        <dbReference type="RuleBase" id="RU003844"/>
    </source>
</evidence>
<evidence type="ECO:0000256" key="3">
    <source>
        <dbReference type="SAM" id="MobiDB-lite"/>
    </source>
</evidence>
<feature type="compositionally biased region" description="Low complexity" evidence="3">
    <location>
        <begin position="230"/>
        <end position="239"/>
    </location>
</feature>
<dbReference type="Pfam" id="PF01237">
    <property type="entry name" value="Oxysterol_BP"/>
    <property type="match status" value="2"/>
</dbReference>
<dbReference type="PANTHER" id="PTHR10972:SF212">
    <property type="entry name" value="OXYSTEROL-BINDING PROTEIN-LIKE PROTEIN 1"/>
    <property type="match status" value="1"/>
</dbReference>
<feature type="compositionally biased region" description="Low complexity" evidence="3">
    <location>
        <begin position="255"/>
        <end position="265"/>
    </location>
</feature>
<name>A0AAN6GES9_9BASI</name>
<evidence type="ECO:0000313" key="5">
    <source>
        <dbReference type="Proteomes" id="UP001176521"/>
    </source>
</evidence>
<feature type="compositionally biased region" description="Polar residues" evidence="3">
    <location>
        <begin position="202"/>
        <end position="216"/>
    </location>
</feature>
<comment type="similarity">
    <text evidence="1 2">Belongs to the OSBP family.</text>
</comment>
<dbReference type="GO" id="GO:0005829">
    <property type="term" value="C:cytosol"/>
    <property type="evidence" value="ECO:0007669"/>
    <property type="project" value="TreeGrafter"/>
</dbReference>
<dbReference type="Gene3D" id="2.40.160.120">
    <property type="match status" value="1"/>
</dbReference>
<dbReference type="SUPFAM" id="SSF144000">
    <property type="entry name" value="Oxysterol-binding protein-like"/>
    <property type="match status" value="1"/>
</dbReference>
<dbReference type="InterPro" id="IPR037239">
    <property type="entry name" value="OSBP_sf"/>
</dbReference>
<dbReference type="Gene3D" id="3.30.70.3490">
    <property type="match status" value="1"/>
</dbReference>
<feature type="region of interest" description="Disordered" evidence="3">
    <location>
        <begin position="177"/>
        <end position="265"/>
    </location>
</feature>
<feature type="compositionally biased region" description="Low complexity" evidence="3">
    <location>
        <begin position="186"/>
        <end position="201"/>
    </location>
</feature>
<feature type="compositionally biased region" description="Basic and acidic residues" evidence="3">
    <location>
        <begin position="522"/>
        <end position="555"/>
    </location>
</feature>
<feature type="compositionally biased region" description="Polar residues" evidence="3">
    <location>
        <begin position="240"/>
        <end position="254"/>
    </location>
</feature>
<feature type="compositionally biased region" description="Basic and acidic residues" evidence="3">
    <location>
        <begin position="22"/>
        <end position="35"/>
    </location>
</feature>
<feature type="compositionally biased region" description="Low complexity" evidence="3">
    <location>
        <begin position="11"/>
        <end position="21"/>
    </location>
</feature>
<dbReference type="InterPro" id="IPR018494">
    <property type="entry name" value="Oxysterol-bd_CS"/>
</dbReference>
<feature type="region of interest" description="Disordered" evidence="3">
    <location>
        <begin position="522"/>
        <end position="558"/>
    </location>
</feature>
<comment type="caution">
    <text evidence="4">The sequence shown here is derived from an EMBL/GenBank/DDBJ whole genome shotgun (WGS) entry which is preliminary data.</text>
</comment>
<gene>
    <name evidence="4" type="ORF">OC842_002328</name>
</gene>
<dbReference type="InterPro" id="IPR000648">
    <property type="entry name" value="Oxysterol-bd"/>
</dbReference>
<accession>A0AAN6GES9</accession>
<evidence type="ECO:0000256" key="1">
    <source>
        <dbReference type="ARBA" id="ARBA00008842"/>
    </source>
</evidence>